<dbReference type="InterPro" id="IPR039368">
    <property type="entry name" value="AHAS_TPP"/>
</dbReference>
<evidence type="ECO:0000256" key="11">
    <source>
        <dbReference type="RuleBase" id="RU003591"/>
    </source>
</evidence>
<evidence type="ECO:0000256" key="6">
    <source>
        <dbReference type="ARBA" id="ARBA00022679"/>
    </source>
</evidence>
<keyword evidence="9 11" id="KW-0786">Thiamine pyrophosphate</keyword>
<dbReference type="GO" id="GO:0009097">
    <property type="term" value="P:isoleucine biosynthetic process"/>
    <property type="evidence" value="ECO:0007669"/>
    <property type="project" value="UniProtKB-UniPathway"/>
</dbReference>
<evidence type="ECO:0000256" key="1">
    <source>
        <dbReference type="ARBA" id="ARBA00004173"/>
    </source>
</evidence>
<comment type="pathway">
    <text evidence="3 11">Amino-acid biosynthesis; L-valine biosynthesis; L-valine from pyruvate: step 1/4.</text>
</comment>
<keyword evidence="5 11" id="KW-0028">Amino-acid biosynthesis</keyword>
<keyword evidence="6 11" id="KW-0808">Transferase</keyword>
<comment type="pathway">
    <text evidence="2 11">Amino-acid biosynthesis; L-isoleucine biosynthesis; L-isoleucine from 2-oxobutanoate: step 1/4.</text>
</comment>
<dbReference type="STRING" id="2020962.A0A2N1JH11"/>
<dbReference type="Pfam" id="PF00205">
    <property type="entry name" value="TPP_enzyme_M"/>
    <property type="match status" value="1"/>
</dbReference>
<comment type="cofactor">
    <cofactor evidence="11">
        <name>thiamine diphosphate</name>
        <dbReference type="ChEBI" id="CHEBI:58937"/>
    </cofactor>
    <text evidence="11">Binds 1 thiamine pyrophosphate per subunit.</text>
</comment>
<dbReference type="Pfam" id="PF02775">
    <property type="entry name" value="TPP_enzyme_C"/>
    <property type="match status" value="1"/>
</dbReference>
<dbReference type="GO" id="GO:0005739">
    <property type="term" value="C:mitochondrion"/>
    <property type="evidence" value="ECO:0007669"/>
    <property type="project" value="UniProtKB-SubCell"/>
</dbReference>
<comment type="cofactor">
    <cofactor evidence="11">
        <name>Mg(2+)</name>
        <dbReference type="ChEBI" id="CHEBI:18420"/>
    </cofactor>
    <text evidence="11">Binds 1 Mg(2+) ion per subunit.</text>
</comment>
<evidence type="ECO:0000256" key="8">
    <source>
        <dbReference type="ARBA" id="ARBA00022842"/>
    </source>
</evidence>
<keyword evidence="8 11" id="KW-0460">Magnesium</keyword>
<dbReference type="Gene3D" id="3.40.50.1220">
    <property type="entry name" value="TPP-binding domain"/>
    <property type="match status" value="1"/>
</dbReference>
<dbReference type="EC" id="2.2.1.6" evidence="11"/>
<evidence type="ECO:0000256" key="12">
    <source>
        <dbReference type="SAM" id="MobiDB-lite"/>
    </source>
</evidence>
<dbReference type="InterPro" id="IPR011766">
    <property type="entry name" value="TPP_enzyme_TPP-bd"/>
</dbReference>
<dbReference type="InterPro" id="IPR000399">
    <property type="entry name" value="TPP-bd_CS"/>
</dbReference>
<comment type="catalytic activity">
    <reaction evidence="11">
        <text>2 pyruvate + H(+) = (2S)-2-acetolactate + CO2</text>
        <dbReference type="Rhea" id="RHEA:25249"/>
        <dbReference type="ChEBI" id="CHEBI:15361"/>
        <dbReference type="ChEBI" id="CHEBI:15378"/>
        <dbReference type="ChEBI" id="CHEBI:16526"/>
        <dbReference type="ChEBI" id="CHEBI:58476"/>
        <dbReference type="EC" id="2.2.1.6"/>
    </reaction>
</comment>
<dbReference type="GO" id="GO:0005948">
    <property type="term" value="C:acetolactate synthase complex"/>
    <property type="evidence" value="ECO:0007669"/>
    <property type="project" value="TreeGrafter"/>
</dbReference>
<dbReference type="PANTHER" id="PTHR18968">
    <property type="entry name" value="THIAMINE PYROPHOSPHATE ENZYMES"/>
    <property type="match status" value="1"/>
</dbReference>
<dbReference type="UniPathway" id="UPA00047">
    <property type="reaction ID" value="UER00055"/>
</dbReference>
<dbReference type="PROSITE" id="PS00187">
    <property type="entry name" value="TPP_ENZYMES"/>
    <property type="match status" value="1"/>
</dbReference>
<evidence type="ECO:0000259" key="13">
    <source>
        <dbReference type="Pfam" id="PF00205"/>
    </source>
</evidence>
<dbReference type="FunFam" id="3.40.50.970:FF:000007">
    <property type="entry name" value="Acetolactate synthase"/>
    <property type="match status" value="1"/>
</dbReference>
<dbReference type="GO" id="GO:0050660">
    <property type="term" value="F:flavin adenine dinucleotide binding"/>
    <property type="evidence" value="ECO:0007669"/>
    <property type="project" value="InterPro"/>
</dbReference>
<dbReference type="InterPro" id="IPR045229">
    <property type="entry name" value="TPP_enz"/>
</dbReference>
<comment type="subcellular location">
    <subcellularLocation>
        <location evidence="1">Mitochondrion</location>
    </subcellularLocation>
</comment>
<dbReference type="GO" id="GO:0003984">
    <property type="term" value="F:acetolactate synthase activity"/>
    <property type="evidence" value="ECO:0007669"/>
    <property type="project" value="UniProtKB-EC"/>
</dbReference>
<evidence type="ECO:0000256" key="5">
    <source>
        <dbReference type="ARBA" id="ARBA00022605"/>
    </source>
</evidence>
<evidence type="ECO:0000256" key="2">
    <source>
        <dbReference type="ARBA" id="ARBA00004974"/>
    </source>
</evidence>
<dbReference type="InterPro" id="IPR029035">
    <property type="entry name" value="DHS-like_NAD/FAD-binding_dom"/>
</dbReference>
<organism evidence="16 17">
    <name type="scientific">Malassezia vespertilionis</name>
    <dbReference type="NCBI Taxonomy" id="2020962"/>
    <lineage>
        <taxon>Eukaryota</taxon>
        <taxon>Fungi</taxon>
        <taxon>Dikarya</taxon>
        <taxon>Basidiomycota</taxon>
        <taxon>Ustilaginomycotina</taxon>
        <taxon>Malasseziomycetes</taxon>
        <taxon>Malasseziales</taxon>
        <taxon>Malasseziaceae</taxon>
        <taxon>Malassezia</taxon>
    </lineage>
</organism>
<dbReference type="GO" id="GO:0000287">
    <property type="term" value="F:magnesium ion binding"/>
    <property type="evidence" value="ECO:0007669"/>
    <property type="project" value="UniProtKB-UniRule"/>
</dbReference>
<dbReference type="UniPathway" id="UPA00049">
    <property type="reaction ID" value="UER00059"/>
</dbReference>
<dbReference type="InterPro" id="IPR029061">
    <property type="entry name" value="THDP-binding"/>
</dbReference>
<dbReference type="OrthoDB" id="16262at2759"/>
<evidence type="ECO:0000256" key="3">
    <source>
        <dbReference type="ARBA" id="ARBA00005025"/>
    </source>
</evidence>
<feature type="domain" description="Thiamine pyrophosphate enzyme central" evidence="13">
    <location>
        <begin position="347"/>
        <end position="492"/>
    </location>
</feature>
<evidence type="ECO:0000256" key="10">
    <source>
        <dbReference type="ARBA" id="ARBA00023304"/>
    </source>
</evidence>
<dbReference type="PANTHER" id="PTHR18968:SF13">
    <property type="entry name" value="ACETOLACTATE SYNTHASE CATALYTIC SUBUNIT, MITOCHONDRIAL"/>
    <property type="match status" value="1"/>
</dbReference>
<evidence type="ECO:0000256" key="7">
    <source>
        <dbReference type="ARBA" id="ARBA00022723"/>
    </source>
</evidence>
<keyword evidence="17" id="KW-1185">Reference proteome</keyword>
<protein>
    <recommendedName>
        <fullName evidence="11">Acetolactate synthase</fullName>
        <ecNumber evidence="11">2.2.1.6</ecNumber>
    </recommendedName>
</protein>
<dbReference type="GO" id="GO:0009099">
    <property type="term" value="P:L-valine biosynthetic process"/>
    <property type="evidence" value="ECO:0007669"/>
    <property type="project" value="UniProtKB-UniPathway"/>
</dbReference>
<sequence>MATQGRGAPKAEVIQQWADAGSEGASFERGRIDAAVKSICVEDPAGTPASLKDPRKGVKLKAADIIALTNEFLISYSTAQAALVDANGDMAAATDKLLLPPPDPRRPEPAPSFQSYKLPDPQNAGYDKSELDDSFIGMSGGDIFHEMMLRHGVKTVFGYPGGAILPVFDAIHNSKYFDFVLPRREDGAGHMAEGYARASGKPGVVIVTSGPGATNVVTPMQDAMSDGVPLIVFCGQVATSAIGSDSFQEADMVGISRSCTKWNVMVKDVAEIPRRINEAFKIATSGRPGPVLVDLPKDVTAGVLKNPIPRTSTQPNLSLMPSRETAMQQRRSVKSSQPLVCDQQPLLAKAAHLISIAKRPIIYAGHGILLDPQGPELLRELAETYQIPVTTTLHALGAFDEMKSLSLHMLGMHGSAYANLSMQNADLIIALGARFDDRVTGRLDRFAPAAHAAAEQGTGGIIHFEVMPKNINKVVQATVAIEGDVTKNLRQLFAEMGSCADHSEWLEQIRVWKEEFPFFYDASDPSKGELLKPQEVVEALDQAVADRKEQVIITAGVGQHQMWAAQHYRWRHPRSFISSGGLGTMGFGLPSCIGAKVAMPDKMVFDIDGDASFSMTAMELATAAQYNIGVKVLVLNNEFQGMVLQWQDLFYNRRYSHTEMHNPDFVKLAESMGVKAIRCELLDDLPAKMKEFVEYDNNKPILFEARVVKSEHVFPMVAAGKALDEQLVHPSLNKPNSAPRFAPLP</sequence>
<dbReference type="InterPro" id="IPR012001">
    <property type="entry name" value="Thiamin_PyroP_enz_TPP-bd_dom"/>
</dbReference>
<evidence type="ECO:0000313" key="17">
    <source>
        <dbReference type="Proteomes" id="UP000232875"/>
    </source>
</evidence>
<dbReference type="Proteomes" id="UP000232875">
    <property type="component" value="Unassembled WGS sequence"/>
</dbReference>
<dbReference type="SUPFAM" id="SSF52518">
    <property type="entry name" value="Thiamin diphosphate-binding fold (THDP-binding)"/>
    <property type="match status" value="2"/>
</dbReference>
<dbReference type="AlphaFoldDB" id="A0A2N1JH11"/>
<keyword evidence="7 11" id="KW-0479">Metal-binding</keyword>
<dbReference type="SUPFAM" id="SSF52467">
    <property type="entry name" value="DHS-like NAD/FAD-binding domain"/>
    <property type="match status" value="1"/>
</dbReference>
<evidence type="ECO:0000256" key="9">
    <source>
        <dbReference type="ARBA" id="ARBA00023052"/>
    </source>
</evidence>
<dbReference type="GO" id="GO:0030976">
    <property type="term" value="F:thiamine pyrophosphate binding"/>
    <property type="evidence" value="ECO:0007669"/>
    <property type="project" value="UniProtKB-UniRule"/>
</dbReference>
<dbReference type="EMBL" id="KZ454987">
    <property type="protein sequence ID" value="PKI85825.1"/>
    <property type="molecule type" value="Genomic_DNA"/>
</dbReference>
<evidence type="ECO:0000313" key="16">
    <source>
        <dbReference type="EMBL" id="PKI85825.1"/>
    </source>
</evidence>
<dbReference type="CDD" id="cd02015">
    <property type="entry name" value="TPP_AHAS"/>
    <property type="match status" value="1"/>
</dbReference>
<dbReference type="FunFam" id="3.40.50.1220:FF:000008">
    <property type="entry name" value="Acetolactate synthase"/>
    <property type="match status" value="1"/>
</dbReference>
<accession>A0A2N1JH11</accession>
<keyword evidence="10 11" id="KW-0100">Branched-chain amino acid biosynthesis</keyword>
<evidence type="ECO:0000256" key="4">
    <source>
        <dbReference type="ARBA" id="ARBA00007812"/>
    </source>
</evidence>
<name>A0A2N1JH11_9BASI</name>
<feature type="domain" description="Thiamine pyrophosphate enzyme TPP-binding" evidence="14">
    <location>
        <begin position="556"/>
        <end position="703"/>
    </location>
</feature>
<feature type="domain" description="Thiamine pyrophosphate enzyme N-terminal TPP-binding" evidence="15">
    <location>
        <begin position="138"/>
        <end position="252"/>
    </location>
</feature>
<dbReference type="InterPro" id="IPR012846">
    <property type="entry name" value="Acetolactate_synth_lsu"/>
</dbReference>
<comment type="similarity">
    <text evidence="4 11">Belongs to the TPP enzyme family.</text>
</comment>
<dbReference type="CDD" id="cd07035">
    <property type="entry name" value="TPP_PYR_POX_like"/>
    <property type="match status" value="1"/>
</dbReference>
<dbReference type="Gene3D" id="3.40.50.970">
    <property type="match status" value="2"/>
</dbReference>
<reference evidence="16 17" key="1">
    <citation type="submission" date="2017-10" db="EMBL/GenBank/DDBJ databases">
        <title>A novel species of cold-tolerant Malassezia isolated from bats.</title>
        <authorList>
            <person name="Lorch J.M."/>
            <person name="Palmer J.M."/>
            <person name="Vanderwolf K.J."/>
            <person name="Schmidt K.Z."/>
            <person name="Verant M.L."/>
            <person name="Weller T.J."/>
            <person name="Blehert D.S."/>
        </authorList>
    </citation>
    <scope>NUCLEOTIDE SEQUENCE [LARGE SCALE GENOMIC DNA]</scope>
    <source>
        <strain evidence="16 17">NWHC:44797-103</strain>
    </source>
</reference>
<evidence type="ECO:0000259" key="15">
    <source>
        <dbReference type="Pfam" id="PF02776"/>
    </source>
</evidence>
<evidence type="ECO:0000259" key="14">
    <source>
        <dbReference type="Pfam" id="PF02775"/>
    </source>
</evidence>
<proteinExistence type="inferred from homology"/>
<dbReference type="NCBIfam" id="TIGR00118">
    <property type="entry name" value="acolac_lg"/>
    <property type="match status" value="1"/>
</dbReference>
<dbReference type="InterPro" id="IPR012000">
    <property type="entry name" value="Thiamin_PyroP_enz_cen_dom"/>
</dbReference>
<dbReference type="Pfam" id="PF02776">
    <property type="entry name" value="TPP_enzyme_N"/>
    <property type="match status" value="1"/>
</dbReference>
<gene>
    <name evidence="16" type="primary">ILV2</name>
    <name evidence="16" type="ORF">MVES_000291</name>
</gene>
<feature type="region of interest" description="Disordered" evidence="12">
    <location>
        <begin position="94"/>
        <end position="125"/>
    </location>
</feature>